<protein>
    <submittedName>
        <fullName evidence="3">WYL domain-containing protein</fullName>
    </submittedName>
</protein>
<dbReference type="InterPro" id="IPR026881">
    <property type="entry name" value="WYL_dom"/>
</dbReference>
<dbReference type="Pfam" id="PF13280">
    <property type="entry name" value="WYL"/>
    <property type="match status" value="1"/>
</dbReference>
<comment type="caution">
    <text evidence="3">The sequence shown here is derived from an EMBL/GenBank/DDBJ whole genome shotgun (WGS) entry which is preliminary data.</text>
</comment>
<evidence type="ECO:0000259" key="2">
    <source>
        <dbReference type="Pfam" id="PF25583"/>
    </source>
</evidence>
<proteinExistence type="predicted"/>
<reference evidence="3 4" key="1">
    <citation type="submission" date="2019-08" db="EMBL/GenBank/DDBJ databases">
        <title>In-depth cultivation of the pig gut microbiome towards novel bacterial diversity and tailored functional studies.</title>
        <authorList>
            <person name="Wylensek D."/>
            <person name="Hitch T.C.A."/>
            <person name="Clavel T."/>
        </authorList>
    </citation>
    <scope>NUCLEOTIDE SEQUENCE [LARGE SCALE GENOMIC DNA]</scope>
    <source>
        <strain evidence="3 4">WCA-693-APC-5D-A</strain>
    </source>
</reference>
<organism evidence="3 4">
    <name type="scientific">Anaerovibrio slackiae</name>
    <dbReference type="NCBI Taxonomy" id="2652309"/>
    <lineage>
        <taxon>Bacteria</taxon>
        <taxon>Bacillati</taxon>
        <taxon>Bacillota</taxon>
        <taxon>Negativicutes</taxon>
        <taxon>Selenomonadales</taxon>
        <taxon>Selenomonadaceae</taxon>
        <taxon>Anaerovibrio</taxon>
    </lineage>
</organism>
<name>A0A6I2UK41_9FIRM</name>
<feature type="domain" description="WCX" evidence="2">
    <location>
        <begin position="252"/>
        <end position="320"/>
    </location>
</feature>
<evidence type="ECO:0000259" key="1">
    <source>
        <dbReference type="Pfam" id="PF13280"/>
    </source>
</evidence>
<feature type="domain" description="WYL" evidence="1">
    <location>
        <begin position="140"/>
        <end position="213"/>
    </location>
</feature>
<dbReference type="AlphaFoldDB" id="A0A6I2UK41"/>
<sequence length="332" mass="38486">MIPTDKKCLNILILKILREYTDEEHCLTQQAILGILHSKYAMEYDRRTIKANIDSLRDLGYAIERTGSGYYLSDREFDDAELRMLIDSVLFNKSISHVQADRLIKKLKQLGNAYFPSKVKHICHLQALQHNSNPQTMLNIDRISDAIAGNKQISFTYNSYGSDLKLHSRRAANYKYTVSPYYLVANNGRYYLIANHSHHSDISHYRVDKITDVCILGDTPAKPLRTLPEYANGYDLPRHMAEHIYMFSGKGISITLRIEPFILDEIIDWFGKDFIITENREDSLTLELQCNEEAMLYWALQYGQYAEVLKPESLRSKLKAASIHIYDKYNKQ</sequence>
<keyword evidence="4" id="KW-1185">Reference proteome</keyword>
<dbReference type="Proteomes" id="UP000433181">
    <property type="component" value="Unassembled WGS sequence"/>
</dbReference>
<dbReference type="Pfam" id="PF25583">
    <property type="entry name" value="WCX"/>
    <property type="match status" value="1"/>
</dbReference>
<dbReference type="EMBL" id="VUNR01000026">
    <property type="protein sequence ID" value="MSU09561.1"/>
    <property type="molecule type" value="Genomic_DNA"/>
</dbReference>
<evidence type="ECO:0000313" key="3">
    <source>
        <dbReference type="EMBL" id="MSU09561.1"/>
    </source>
</evidence>
<dbReference type="PANTHER" id="PTHR34580:SF1">
    <property type="entry name" value="PROTEIN PAFC"/>
    <property type="match status" value="1"/>
</dbReference>
<evidence type="ECO:0000313" key="4">
    <source>
        <dbReference type="Proteomes" id="UP000433181"/>
    </source>
</evidence>
<dbReference type="PANTHER" id="PTHR34580">
    <property type="match status" value="1"/>
</dbReference>
<dbReference type="InterPro" id="IPR057727">
    <property type="entry name" value="WCX_dom"/>
</dbReference>
<accession>A0A6I2UK41</accession>
<dbReference type="InterPro" id="IPR051534">
    <property type="entry name" value="CBASS_pafABC_assoc_protein"/>
</dbReference>
<dbReference type="PROSITE" id="PS52050">
    <property type="entry name" value="WYL"/>
    <property type="match status" value="1"/>
</dbReference>
<gene>
    <name evidence="3" type="ORF">FYJ84_11275</name>
</gene>